<evidence type="ECO:0000313" key="12">
    <source>
        <dbReference type="EMBL" id="MYD90860.1"/>
    </source>
</evidence>
<dbReference type="GO" id="GO:0005886">
    <property type="term" value="C:plasma membrane"/>
    <property type="evidence" value="ECO:0007669"/>
    <property type="project" value="TreeGrafter"/>
</dbReference>
<comment type="caution">
    <text evidence="12">The sequence shown here is derived from an EMBL/GenBank/DDBJ whole genome shotgun (WGS) entry which is preliminary data.</text>
</comment>
<keyword evidence="6" id="KW-0406">Ion transport</keyword>
<dbReference type="Pfam" id="PF16916">
    <property type="entry name" value="ZT_dimer"/>
    <property type="match status" value="1"/>
</dbReference>
<comment type="similarity">
    <text evidence="2">Belongs to the cation diffusion facilitator (CDF) transporter (TC 2.A.4) family. SLC30A subfamily.</text>
</comment>
<dbReference type="NCBIfam" id="TIGR01297">
    <property type="entry name" value="CDF"/>
    <property type="match status" value="1"/>
</dbReference>
<evidence type="ECO:0000259" key="11">
    <source>
        <dbReference type="Pfam" id="PF16916"/>
    </source>
</evidence>
<proteinExistence type="inferred from homology"/>
<dbReference type="InterPro" id="IPR036837">
    <property type="entry name" value="Cation_efflux_CTD_sf"/>
</dbReference>
<dbReference type="InterPro" id="IPR002524">
    <property type="entry name" value="Cation_efflux"/>
</dbReference>
<evidence type="ECO:0000256" key="7">
    <source>
        <dbReference type="ARBA" id="ARBA00023136"/>
    </source>
</evidence>
<dbReference type="AlphaFoldDB" id="A0A6B1DSW6"/>
<keyword evidence="3" id="KW-0813">Transport</keyword>
<dbReference type="PANTHER" id="PTHR11562">
    <property type="entry name" value="CATION EFFLUX PROTEIN/ ZINC TRANSPORTER"/>
    <property type="match status" value="1"/>
</dbReference>
<dbReference type="InterPro" id="IPR050681">
    <property type="entry name" value="CDF/SLC30A"/>
</dbReference>
<gene>
    <name evidence="12" type="ORF">F4Y08_11070</name>
</gene>
<evidence type="ECO:0000256" key="3">
    <source>
        <dbReference type="ARBA" id="ARBA00022448"/>
    </source>
</evidence>
<keyword evidence="4 9" id="KW-0812">Transmembrane</keyword>
<evidence type="ECO:0000256" key="8">
    <source>
        <dbReference type="SAM" id="MobiDB-lite"/>
    </source>
</evidence>
<dbReference type="Pfam" id="PF01545">
    <property type="entry name" value="Cation_efflux"/>
    <property type="match status" value="1"/>
</dbReference>
<dbReference type="InterPro" id="IPR027469">
    <property type="entry name" value="Cation_efflux_TMD_sf"/>
</dbReference>
<evidence type="ECO:0000259" key="10">
    <source>
        <dbReference type="Pfam" id="PF01545"/>
    </source>
</evidence>
<dbReference type="GO" id="GO:0005385">
    <property type="term" value="F:zinc ion transmembrane transporter activity"/>
    <property type="evidence" value="ECO:0007669"/>
    <property type="project" value="TreeGrafter"/>
</dbReference>
<keyword evidence="7 9" id="KW-0472">Membrane</keyword>
<feature type="compositionally biased region" description="Basic and acidic residues" evidence="8">
    <location>
        <begin position="21"/>
        <end position="30"/>
    </location>
</feature>
<feature type="transmembrane region" description="Helical" evidence="9">
    <location>
        <begin position="287"/>
        <end position="305"/>
    </location>
</feature>
<feature type="domain" description="Cation efflux protein cytoplasmic" evidence="11">
    <location>
        <begin position="317"/>
        <end position="393"/>
    </location>
</feature>
<protein>
    <submittedName>
        <fullName evidence="12">Cation transporter</fullName>
    </submittedName>
</protein>
<keyword evidence="5 9" id="KW-1133">Transmembrane helix</keyword>
<evidence type="ECO:0000256" key="2">
    <source>
        <dbReference type="ARBA" id="ARBA00008873"/>
    </source>
</evidence>
<dbReference type="PANTHER" id="PTHR11562:SF17">
    <property type="entry name" value="RE54080P-RELATED"/>
    <property type="match status" value="1"/>
</dbReference>
<dbReference type="SUPFAM" id="SSF161111">
    <property type="entry name" value="Cation efflux protein transmembrane domain-like"/>
    <property type="match status" value="1"/>
</dbReference>
<evidence type="ECO:0000256" key="6">
    <source>
        <dbReference type="ARBA" id="ARBA00023065"/>
    </source>
</evidence>
<feature type="transmembrane region" description="Helical" evidence="9">
    <location>
        <begin position="144"/>
        <end position="165"/>
    </location>
</feature>
<feature type="region of interest" description="Disordered" evidence="8">
    <location>
        <begin position="19"/>
        <end position="47"/>
    </location>
</feature>
<evidence type="ECO:0000256" key="5">
    <source>
        <dbReference type="ARBA" id="ARBA00022989"/>
    </source>
</evidence>
<dbReference type="InterPro" id="IPR058533">
    <property type="entry name" value="Cation_efflux_TM"/>
</dbReference>
<dbReference type="SUPFAM" id="SSF160240">
    <property type="entry name" value="Cation efflux protein cytoplasmic domain-like"/>
    <property type="match status" value="1"/>
</dbReference>
<evidence type="ECO:0000256" key="1">
    <source>
        <dbReference type="ARBA" id="ARBA00004141"/>
    </source>
</evidence>
<evidence type="ECO:0000256" key="9">
    <source>
        <dbReference type="SAM" id="Phobius"/>
    </source>
</evidence>
<dbReference type="InterPro" id="IPR027470">
    <property type="entry name" value="Cation_efflux_CTD"/>
</dbReference>
<dbReference type="EMBL" id="VXPY01000079">
    <property type="protein sequence ID" value="MYD90860.1"/>
    <property type="molecule type" value="Genomic_DNA"/>
</dbReference>
<reference evidence="12" key="1">
    <citation type="submission" date="2019-09" db="EMBL/GenBank/DDBJ databases">
        <title>Characterisation of the sponge microbiome using genome-centric metagenomics.</title>
        <authorList>
            <person name="Engelberts J.P."/>
            <person name="Robbins S.J."/>
            <person name="De Goeij J.M."/>
            <person name="Aranda M."/>
            <person name="Bell S.C."/>
            <person name="Webster N.S."/>
        </authorList>
    </citation>
    <scope>NUCLEOTIDE SEQUENCE</scope>
    <source>
        <strain evidence="12">SB0662_bin_9</strain>
    </source>
</reference>
<feature type="region of interest" description="Disordered" evidence="8">
    <location>
        <begin position="79"/>
        <end position="100"/>
    </location>
</feature>
<feature type="transmembrane region" description="Helical" evidence="9">
    <location>
        <begin position="223"/>
        <end position="243"/>
    </location>
</feature>
<organism evidence="12">
    <name type="scientific">Caldilineaceae bacterium SB0662_bin_9</name>
    <dbReference type="NCBI Taxonomy" id="2605258"/>
    <lineage>
        <taxon>Bacteria</taxon>
        <taxon>Bacillati</taxon>
        <taxon>Chloroflexota</taxon>
        <taxon>Caldilineae</taxon>
        <taxon>Caldilineales</taxon>
        <taxon>Caldilineaceae</taxon>
    </lineage>
</organism>
<feature type="transmembrane region" description="Helical" evidence="9">
    <location>
        <begin position="118"/>
        <end position="138"/>
    </location>
</feature>
<feature type="transmembrane region" description="Helical" evidence="9">
    <location>
        <begin position="185"/>
        <end position="203"/>
    </location>
</feature>
<accession>A0A6B1DSW6</accession>
<sequence>MAVSRWIAAGEIWLPNRASKHQGDDFHRQADSSSTGGGLPPTRTRPGWTSPGAVLFFAPRVSDASIHTPHVATSLKMSDSAPHHHHRHYRHDHHDHVESRSLFSEHDHDYSGAGRRSLIAALVLLLVHMALDVVGGVLAGSLSLLAHAGHMVTDAGALVVALAALHYGSLPPSTERTFGLRRLEVLAALFNVILLWTVAGTVLLEVLEVVGHGHAHGHEHLGIYLLVIGALGLVIQLTSAFILHRSMHHSISVEGAFRHVSVHAVESVAIIVSGILVELFHWDFLDWALSLVLVAVILFSTYRLVVKIVKVLLQAVPDDVDVYRLCGSLEDVPGVTLIHDVHVWALVPGYNVLTAHAIVDPDSTAEDLMRIRAEMLKTTRQEFGIRHTTFQLEFTAADCHEENHHVDHLMALSREEARKG</sequence>
<feature type="transmembrane region" description="Helical" evidence="9">
    <location>
        <begin position="264"/>
        <end position="281"/>
    </location>
</feature>
<evidence type="ECO:0000256" key="4">
    <source>
        <dbReference type="ARBA" id="ARBA00022692"/>
    </source>
</evidence>
<feature type="domain" description="Cation efflux protein transmembrane" evidence="10">
    <location>
        <begin position="118"/>
        <end position="313"/>
    </location>
</feature>
<comment type="subcellular location">
    <subcellularLocation>
        <location evidence="1">Membrane</location>
        <topology evidence="1">Multi-pass membrane protein</topology>
    </subcellularLocation>
</comment>
<name>A0A6B1DSW6_9CHLR</name>
<dbReference type="Gene3D" id="1.20.1510.10">
    <property type="entry name" value="Cation efflux protein transmembrane domain"/>
    <property type="match status" value="1"/>
</dbReference>